<proteinExistence type="inferred from homology"/>
<dbReference type="Pfam" id="PF17782">
    <property type="entry name" value="WHD_DprA"/>
    <property type="match status" value="1"/>
</dbReference>
<accession>G2KNK8</accession>
<feature type="domain" description="DprA winged helix" evidence="3">
    <location>
        <begin position="352"/>
        <end position="410"/>
    </location>
</feature>
<dbReference type="Gene3D" id="1.10.10.10">
    <property type="entry name" value="Winged helix-like DNA-binding domain superfamily/Winged helix DNA-binding domain"/>
    <property type="match status" value="1"/>
</dbReference>
<dbReference type="Gene3D" id="3.40.50.450">
    <property type="match status" value="1"/>
</dbReference>
<dbReference type="KEGG" id="mai:MICA_1944"/>
<dbReference type="EMBL" id="CP002382">
    <property type="protein sequence ID" value="AEP10253.1"/>
    <property type="molecule type" value="Genomic_DNA"/>
</dbReference>
<gene>
    <name evidence="4" type="primary">dprA</name>
    <name evidence="4" type="ordered locus">MICA_1944</name>
</gene>
<dbReference type="HOGENOM" id="CLU_029601_1_1_5"/>
<reference evidence="4 5" key="1">
    <citation type="journal article" date="2011" name="BMC Genomics">
        <title>Genomic insights into an obligate epibiotic bacterial predator: Micavibrio aeruginosavorus ARL-13.</title>
        <authorList>
            <person name="Wang Z."/>
            <person name="Kadouri D."/>
            <person name="Wu M."/>
        </authorList>
    </citation>
    <scope>NUCLEOTIDE SEQUENCE [LARGE SCALE GENOMIC DNA]</scope>
    <source>
        <strain evidence="4 5">ARL-13</strain>
    </source>
</reference>
<dbReference type="PANTHER" id="PTHR43022:SF1">
    <property type="entry name" value="PROTEIN SMF"/>
    <property type="match status" value="1"/>
</dbReference>
<dbReference type="OrthoDB" id="9785707at2"/>
<dbReference type="Pfam" id="PF02481">
    <property type="entry name" value="DNA_processg_A"/>
    <property type="match status" value="1"/>
</dbReference>
<evidence type="ECO:0000259" key="3">
    <source>
        <dbReference type="Pfam" id="PF17782"/>
    </source>
</evidence>
<dbReference type="RefSeq" id="WP_014103476.1">
    <property type="nucleotide sequence ID" value="NC_016026.1"/>
</dbReference>
<dbReference type="InterPro" id="IPR003488">
    <property type="entry name" value="DprA"/>
</dbReference>
<dbReference type="InterPro" id="IPR057666">
    <property type="entry name" value="DrpA_SLOG"/>
</dbReference>
<evidence type="ECO:0000313" key="5">
    <source>
        <dbReference type="Proteomes" id="UP000009286"/>
    </source>
</evidence>
<dbReference type="GO" id="GO:0009294">
    <property type="term" value="P:DNA-mediated transformation"/>
    <property type="evidence" value="ECO:0007669"/>
    <property type="project" value="InterPro"/>
</dbReference>
<evidence type="ECO:0000259" key="2">
    <source>
        <dbReference type="Pfam" id="PF02481"/>
    </source>
</evidence>
<dbReference type="AlphaFoldDB" id="G2KNK8"/>
<evidence type="ECO:0000256" key="1">
    <source>
        <dbReference type="ARBA" id="ARBA00006525"/>
    </source>
</evidence>
<sequence>MARIHEHAATSHFDDDMIRDWLRLARTPHVGPITFYRLLQKFGTARAALDALPDLVPAHGKQKKLTPAPLADIDHELNALHKMGCMILCADDVRYPAPLRAVEDAPPVITVLGNIELLKRRCVGIVGARNASMNGRNFARKLATDLSATGIGVVSGLARGIDTAAHEGSLSGGTIAVVAGGVDIVYPPENQKLYDSIRAEGLIVAESPLAQEPFAQSFPRRNRVISGLSQGIVVVEASLRSGSLITARVAAEQGRDVFAVPGHPMDPRAEGTNSLIRDGAVMVRSAQDILDDLRTLQPDEFHTAAGVIPGGLFDRATGFFHDDKTKHDDDVFADLDDDILDMMLDLGVRPIPTSPASNPADLCEAILDHLSTTAVDIDDLIRTLGHSTATVQSALLTLELAGRVQRLPGNRVVRLAA</sequence>
<dbReference type="InterPro" id="IPR036388">
    <property type="entry name" value="WH-like_DNA-bd_sf"/>
</dbReference>
<comment type="similarity">
    <text evidence="1">Belongs to the DprA/Smf family.</text>
</comment>
<name>G2KNK8_MICAA</name>
<dbReference type="Proteomes" id="UP000009286">
    <property type="component" value="Chromosome"/>
</dbReference>
<dbReference type="SUPFAM" id="SSF102405">
    <property type="entry name" value="MCP/YpsA-like"/>
    <property type="match status" value="1"/>
</dbReference>
<keyword evidence="5" id="KW-1185">Reference proteome</keyword>
<organism evidence="4 5">
    <name type="scientific">Micavibrio aeruginosavorus (strain ARL-13)</name>
    <dbReference type="NCBI Taxonomy" id="856793"/>
    <lineage>
        <taxon>Bacteria</taxon>
        <taxon>Pseudomonadati</taxon>
        <taxon>Bdellovibrionota</taxon>
        <taxon>Bdellovibrionia</taxon>
        <taxon>Bdellovibrionales</taxon>
        <taxon>Pseudobdellovibrionaceae</taxon>
        <taxon>Micavibrio</taxon>
    </lineage>
</organism>
<feature type="domain" description="Smf/DprA SLOG" evidence="2">
    <location>
        <begin position="87"/>
        <end position="293"/>
    </location>
</feature>
<dbReference type="InterPro" id="IPR041614">
    <property type="entry name" value="DprA_WH"/>
</dbReference>
<protein>
    <submittedName>
        <fullName evidence="4">DNA protecting protein DprA</fullName>
    </submittedName>
</protein>
<dbReference type="Pfam" id="PF21102">
    <property type="entry name" value="DprA_N"/>
    <property type="match status" value="1"/>
</dbReference>
<dbReference type="eggNOG" id="COG0758">
    <property type="taxonomic scope" value="Bacteria"/>
</dbReference>
<dbReference type="NCBIfam" id="TIGR00732">
    <property type="entry name" value="dprA"/>
    <property type="match status" value="1"/>
</dbReference>
<dbReference type="PANTHER" id="PTHR43022">
    <property type="entry name" value="PROTEIN SMF"/>
    <property type="match status" value="1"/>
</dbReference>
<dbReference type="STRING" id="856793.MICA_1944"/>
<evidence type="ECO:0000313" key="4">
    <source>
        <dbReference type="EMBL" id="AEP10253.1"/>
    </source>
</evidence>